<dbReference type="InterPro" id="IPR012337">
    <property type="entry name" value="RNaseH-like_sf"/>
</dbReference>
<gene>
    <name evidence="4" type="ORF">Tci_253601</name>
</gene>
<dbReference type="PROSITE" id="PS50994">
    <property type="entry name" value="INTEGRASE"/>
    <property type="match status" value="1"/>
</dbReference>
<keyword evidence="2" id="KW-0812">Transmembrane</keyword>
<feature type="domain" description="Integrase catalytic" evidence="3">
    <location>
        <begin position="482"/>
        <end position="661"/>
    </location>
</feature>
<dbReference type="AlphaFoldDB" id="A0A699GXA4"/>
<dbReference type="SUPFAM" id="SSF53098">
    <property type="entry name" value="Ribonuclease H-like"/>
    <property type="match status" value="1"/>
</dbReference>
<dbReference type="InterPro" id="IPR039537">
    <property type="entry name" value="Retrotran_Ty1/copia-like"/>
</dbReference>
<evidence type="ECO:0000313" key="4">
    <source>
        <dbReference type="EMBL" id="GEW81625.1"/>
    </source>
</evidence>
<evidence type="ECO:0000256" key="1">
    <source>
        <dbReference type="SAM" id="MobiDB-lite"/>
    </source>
</evidence>
<organism evidence="4">
    <name type="scientific">Tanacetum cinerariifolium</name>
    <name type="common">Dalmatian daisy</name>
    <name type="synonym">Chrysanthemum cinerariifolium</name>
    <dbReference type="NCBI Taxonomy" id="118510"/>
    <lineage>
        <taxon>Eukaryota</taxon>
        <taxon>Viridiplantae</taxon>
        <taxon>Streptophyta</taxon>
        <taxon>Embryophyta</taxon>
        <taxon>Tracheophyta</taxon>
        <taxon>Spermatophyta</taxon>
        <taxon>Magnoliopsida</taxon>
        <taxon>eudicotyledons</taxon>
        <taxon>Gunneridae</taxon>
        <taxon>Pentapetalae</taxon>
        <taxon>asterids</taxon>
        <taxon>campanulids</taxon>
        <taxon>Asterales</taxon>
        <taxon>Asteraceae</taxon>
        <taxon>Asteroideae</taxon>
        <taxon>Anthemideae</taxon>
        <taxon>Anthemidinae</taxon>
        <taxon>Tanacetum</taxon>
    </lineage>
</organism>
<dbReference type="InterPro" id="IPR001584">
    <property type="entry name" value="Integrase_cat-core"/>
</dbReference>
<feature type="transmembrane region" description="Helical" evidence="2">
    <location>
        <begin position="642"/>
        <end position="662"/>
    </location>
</feature>
<dbReference type="EMBL" id="BKCJ010075308">
    <property type="protein sequence ID" value="GEW81625.1"/>
    <property type="molecule type" value="Genomic_DNA"/>
</dbReference>
<dbReference type="PANTHER" id="PTHR42648:SF32">
    <property type="entry name" value="RIBONUCLEASE H-LIKE DOMAIN, GAG-PRE-INTEGRASE DOMAIN PROTEIN-RELATED"/>
    <property type="match status" value="1"/>
</dbReference>
<keyword evidence="2" id="KW-1133">Transmembrane helix</keyword>
<evidence type="ECO:0000259" key="3">
    <source>
        <dbReference type="PROSITE" id="PS50994"/>
    </source>
</evidence>
<dbReference type="PANTHER" id="PTHR42648">
    <property type="entry name" value="TRANSPOSASE, PUTATIVE-RELATED"/>
    <property type="match status" value="1"/>
</dbReference>
<proteinExistence type="predicted"/>
<keyword evidence="2" id="KW-0472">Membrane</keyword>
<dbReference type="Gene3D" id="3.30.420.10">
    <property type="entry name" value="Ribonuclease H-like superfamily/Ribonuclease H"/>
    <property type="match status" value="1"/>
</dbReference>
<sequence>MTKDEAGNEIEVPPITAQQILARTRERKAKNTLLMAIPDEHLARFHGIKDAKTLWAAIKTRFGEGLDKGYDRFQRLLILLEIHRAGIDNLDIDDLYNNLKVYEADIKGSSRSLNSQNVAFISAECTSSNNELNAAYSVSTATCHSSQAHEKIDQDDLEEMDLKWQVECYNYHKRGNFAKEYRSARNSVNRSRVAGNARYRGRDNEEEATEFALMDFTSNPSSSPSSISKKNLTKLFDSQISAKVKTGLGYDNQFHEKEVLDIRDKEVTETFFDNRSSDEENNLANDRFKKGEGYHAVPPPLTRNYMPPKPDLSFAELDDSIHKPEPIPTKIDFVKADEFVKHVKPVDSVTHVNPVKSVKSAEQTEKSKHFSSSPKIDRNDWNGKMTQKLGLGFGFTKKACFVYGSMSHLIKDCTFHEDKMAKKSVLPTNVGKGTIFTRSGRIPVCAAKPKAAASTNAAKAVNTGHPQQALKNKGIVDSGCFRHLIGNKAYLTDYQDINDGGFVAFGSSRGKISSKVTDDFSTFSWVFLLASKDETSKVLKPFITAIENQISKKVKVIRCDNGTEFKNRDLDEFYGMKGIKREYRNARTSQQNGVVERKNMTLIEAARTMLADSLLPITFWAEAVNTACYVLNRALVLLDNHLLIWMHSFMLTPYYMLIKMILKYLI</sequence>
<comment type="caution">
    <text evidence="4">The sequence shown here is derived from an EMBL/GenBank/DDBJ whole genome shotgun (WGS) entry which is preliminary data.</text>
</comment>
<dbReference type="GO" id="GO:0003676">
    <property type="term" value="F:nucleic acid binding"/>
    <property type="evidence" value="ECO:0007669"/>
    <property type="project" value="InterPro"/>
</dbReference>
<dbReference type="GO" id="GO:0015074">
    <property type="term" value="P:DNA integration"/>
    <property type="evidence" value="ECO:0007669"/>
    <property type="project" value="InterPro"/>
</dbReference>
<name>A0A699GXA4_TANCI</name>
<protein>
    <submittedName>
        <fullName evidence="4">Putative ribonuclease H-like domain-containing protein</fullName>
    </submittedName>
</protein>
<reference evidence="4" key="1">
    <citation type="journal article" date="2019" name="Sci. Rep.">
        <title>Draft genome of Tanacetum cinerariifolium, the natural source of mosquito coil.</title>
        <authorList>
            <person name="Yamashiro T."/>
            <person name="Shiraishi A."/>
            <person name="Satake H."/>
            <person name="Nakayama K."/>
        </authorList>
    </citation>
    <scope>NUCLEOTIDE SEQUENCE</scope>
</reference>
<evidence type="ECO:0000256" key="2">
    <source>
        <dbReference type="SAM" id="Phobius"/>
    </source>
</evidence>
<accession>A0A699GXA4</accession>
<dbReference type="InterPro" id="IPR036397">
    <property type="entry name" value="RNaseH_sf"/>
</dbReference>
<feature type="region of interest" description="Disordered" evidence="1">
    <location>
        <begin position="357"/>
        <end position="381"/>
    </location>
</feature>